<dbReference type="EMBL" id="CP036272">
    <property type="protein sequence ID" value="QDT61000.1"/>
    <property type="molecule type" value="Genomic_DNA"/>
</dbReference>
<accession>A0A517SXX2</accession>
<dbReference type="OrthoDB" id="277143at2"/>
<reference evidence="1 2" key="1">
    <citation type="submission" date="2019-02" db="EMBL/GenBank/DDBJ databases">
        <title>Deep-cultivation of Planctomycetes and their phenomic and genomic characterization uncovers novel biology.</title>
        <authorList>
            <person name="Wiegand S."/>
            <person name="Jogler M."/>
            <person name="Boedeker C."/>
            <person name="Pinto D."/>
            <person name="Vollmers J."/>
            <person name="Rivas-Marin E."/>
            <person name="Kohn T."/>
            <person name="Peeters S.H."/>
            <person name="Heuer A."/>
            <person name="Rast P."/>
            <person name="Oberbeckmann S."/>
            <person name="Bunk B."/>
            <person name="Jeske O."/>
            <person name="Meyerdierks A."/>
            <person name="Storesund J.E."/>
            <person name="Kallscheuer N."/>
            <person name="Luecker S."/>
            <person name="Lage O.M."/>
            <person name="Pohl T."/>
            <person name="Merkel B.J."/>
            <person name="Hornburger P."/>
            <person name="Mueller R.-W."/>
            <person name="Bruemmer F."/>
            <person name="Labrenz M."/>
            <person name="Spormann A.M."/>
            <person name="Op den Camp H."/>
            <person name="Overmann J."/>
            <person name="Amann R."/>
            <person name="Jetten M.S.M."/>
            <person name="Mascher T."/>
            <person name="Medema M.H."/>
            <person name="Devos D.P."/>
            <person name="Kaster A.-K."/>
            <person name="Ovreas L."/>
            <person name="Rohde M."/>
            <person name="Galperin M.Y."/>
            <person name="Jogler C."/>
        </authorList>
    </citation>
    <scope>NUCLEOTIDE SEQUENCE [LARGE SCALE GENOMIC DNA]</scope>
    <source>
        <strain evidence="1 2">SV_7m_r</strain>
    </source>
</reference>
<protein>
    <submittedName>
        <fullName evidence="1">Uncharacterized protein</fullName>
    </submittedName>
</protein>
<dbReference type="Proteomes" id="UP000315003">
    <property type="component" value="Chromosome"/>
</dbReference>
<dbReference type="AlphaFoldDB" id="A0A517SXX2"/>
<gene>
    <name evidence="1" type="ORF">SV7mr_35300</name>
</gene>
<sequence>MIGFHSPTLSFEQFCQHVESMLCRLGQLETGQFPMTKRPVLRGGTSCGLYFCVHGPRSVKLTAVYDSRQKTTIYYGTDGSRRHDERISVNLPSPQPHCA</sequence>
<keyword evidence="2" id="KW-1185">Reference proteome</keyword>
<proteinExistence type="predicted"/>
<organism evidence="1 2">
    <name type="scientific">Stieleria bergensis</name>
    <dbReference type="NCBI Taxonomy" id="2528025"/>
    <lineage>
        <taxon>Bacteria</taxon>
        <taxon>Pseudomonadati</taxon>
        <taxon>Planctomycetota</taxon>
        <taxon>Planctomycetia</taxon>
        <taxon>Pirellulales</taxon>
        <taxon>Pirellulaceae</taxon>
        <taxon>Stieleria</taxon>
    </lineage>
</organism>
<evidence type="ECO:0000313" key="2">
    <source>
        <dbReference type="Proteomes" id="UP000315003"/>
    </source>
</evidence>
<name>A0A517SXX2_9BACT</name>
<evidence type="ECO:0000313" key="1">
    <source>
        <dbReference type="EMBL" id="QDT61000.1"/>
    </source>
</evidence>